<accession>A0A917N7U8</accession>
<proteinExistence type="predicted"/>
<keyword evidence="4" id="KW-1185">Reference proteome</keyword>
<feature type="region of interest" description="Disordered" evidence="1">
    <location>
        <begin position="343"/>
        <end position="414"/>
    </location>
</feature>
<sequence>MPDTLQQEIRKFNQDVMKHELECIIFIRKELSQFLQRLELDSNDLAYQKIFERIDDNLKALLNTNNQETFELARKRFTKLLNELNNLRPEPIESTSFKNENSIEKVSDYLNELSETRASYLNKANDKKKLFLDAGWMGAGVGLIVVASILAIAFPWLLIPGIVLGGIVLGYGTFDFSKTASELYMETEYPKLGERTIGKDTPSLELERDMEGFSFSSLITEHQHQEEKKHQEKRFYSRLVTGLSFTGFLLAFASLAVVLIPALAIPVVGVVLLAAASIVTAIAAVTTLGLAHNKEKQALKESKLMLEKETHIDEMQILEVGQSLIPADNAAILLKKQSEEHFTEGGPSIRNVESSSFLSDLSEVSNPTDEVESESEGETDSDVETVITEEEISDRGEEESDDEDGDTSKASLRG</sequence>
<dbReference type="RefSeq" id="WP_131775362.1">
    <property type="nucleotide sequence ID" value="NZ_BMOB01000001.1"/>
</dbReference>
<feature type="transmembrane region" description="Helical" evidence="2">
    <location>
        <begin position="130"/>
        <end position="150"/>
    </location>
</feature>
<keyword evidence="2" id="KW-1133">Transmembrane helix</keyword>
<feature type="transmembrane region" description="Helical" evidence="2">
    <location>
        <begin position="156"/>
        <end position="174"/>
    </location>
</feature>
<keyword evidence="2" id="KW-0472">Membrane</keyword>
<dbReference type="AlphaFoldDB" id="A0A917N7U8"/>
<dbReference type="EMBL" id="BMOB01000001">
    <property type="protein sequence ID" value="GGI76035.1"/>
    <property type="molecule type" value="Genomic_DNA"/>
</dbReference>
<dbReference type="OrthoDB" id="5638515at2"/>
<feature type="compositionally biased region" description="Acidic residues" evidence="1">
    <location>
        <begin position="369"/>
        <end position="405"/>
    </location>
</feature>
<feature type="transmembrane region" description="Helical" evidence="2">
    <location>
        <begin position="239"/>
        <end position="264"/>
    </location>
</feature>
<gene>
    <name evidence="3" type="ORF">GCM10007966_01150</name>
</gene>
<evidence type="ECO:0008006" key="5">
    <source>
        <dbReference type="Google" id="ProtNLM"/>
    </source>
</evidence>
<evidence type="ECO:0000313" key="3">
    <source>
        <dbReference type="EMBL" id="GGI76035.1"/>
    </source>
</evidence>
<name>A0A917N7U8_9GAMM</name>
<reference evidence="3" key="1">
    <citation type="journal article" date="2014" name="Int. J. Syst. Evol. Microbiol.">
        <title>Complete genome sequence of Corynebacterium casei LMG S-19264T (=DSM 44701T), isolated from a smear-ripened cheese.</title>
        <authorList>
            <consortium name="US DOE Joint Genome Institute (JGI-PGF)"/>
            <person name="Walter F."/>
            <person name="Albersmeier A."/>
            <person name="Kalinowski J."/>
            <person name="Ruckert C."/>
        </authorList>
    </citation>
    <scope>NUCLEOTIDE SEQUENCE</scope>
    <source>
        <strain evidence="3">JCM 13919</strain>
    </source>
</reference>
<dbReference type="Proteomes" id="UP000630149">
    <property type="component" value="Unassembled WGS sequence"/>
</dbReference>
<evidence type="ECO:0000313" key="4">
    <source>
        <dbReference type="Proteomes" id="UP000630149"/>
    </source>
</evidence>
<protein>
    <recommendedName>
        <fullName evidence="5">IncA protein</fullName>
    </recommendedName>
</protein>
<keyword evidence="2" id="KW-0812">Transmembrane</keyword>
<reference evidence="3" key="2">
    <citation type="submission" date="2020-09" db="EMBL/GenBank/DDBJ databases">
        <authorList>
            <person name="Sun Q."/>
            <person name="Ohkuma M."/>
        </authorList>
    </citation>
    <scope>NUCLEOTIDE SEQUENCE</scope>
    <source>
        <strain evidence="3">JCM 13919</strain>
    </source>
</reference>
<comment type="caution">
    <text evidence="3">The sequence shown here is derived from an EMBL/GenBank/DDBJ whole genome shotgun (WGS) entry which is preliminary data.</text>
</comment>
<feature type="compositionally biased region" description="Low complexity" evidence="1">
    <location>
        <begin position="352"/>
        <end position="365"/>
    </location>
</feature>
<evidence type="ECO:0000256" key="1">
    <source>
        <dbReference type="SAM" id="MobiDB-lite"/>
    </source>
</evidence>
<organism evidence="3 4">
    <name type="scientific">Legionella impletisoli</name>
    <dbReference type="NCBI Taxonomy" id="343510"/>
    <lineage>
        <taxon>Bacteria</taxon>
        <taxon>Pseudomonadati</taxon>
        <taxon>Pseudomonadota</taxon>
        <taxon>Gammaproteobacteria</taxon>
        <taxon>Legionellales</taxon>
        <taxon>Legionellaceae</taxon>
        <taxon>Legionella</taxon>
    </lineage>
</organism>
<evidence type="ECO:0000256" key="2">
    <source>
        <dbReference type="SAM" id="Phobius"/>
    </source>
</evidence>
<feature type="transmembrane region" description="Helical" evidence="2">
    <location>
        <begin position="270"/>
        <end position="291"/>
    </location>
</feature>